<evidence type="ECO:0000313" key="3">
    <source>
        <dbReference type="EMBL" id="KZL69349.1"/>
    </source>
</evidence>
<name>A0A166RJM9_9PEZI</name>
<dbReference type="InterPro" id="IPR036812">
    <property type="entry name" value="NAD(P)_OxRdtase_dom_sf"/>
</dbReference>
<feature type="domain" description="NADP-dependent oxidoreductase" evidence="2">
    <location>
        <begin position="71"/>
        <end position="115"/>
    </location>
</feature>
<proteinExistence type="predicted"/>
<reference evidence="3 4" key="1">
    <citation type="submission" date="2015-06" db="EMBL/GenBank/DDBJ databases">
        <title>Survival trade-offs in plant roots during colonization by closely related pathogenic and mutualistic fungi.</title>
        <authorList>
            <person name="Hacquard S."/>
            <person name="Kracher B."/>
            <person name="Hiruma K."/>
            <person name="Weinman A."/>
            <person name="Muench P."/>
            <person name="Garrido Oter R."/>
            <person name="Ver Loren van Themaat E."/>
            <person name="Dallerey J.-F."/>
            <person name="Damm U."/>
            <person name="Henrissat B."/>
            <person name="Lespinet O."/>
            <person name="Thon M."/>
            <person name="Kemen E."/>
            <person name="McHardy A.C."/>
            <person name="Schulze-Lefert P."/>
            <person name="O'Connell R.J."/>
        </authorList>
    </citation>
    <scope>NUCLEOTIDE SEQUENCE [LARGE SCALE GENOMIC DNA]</scope>
    <source>
        <strain evidence="3 4">0861</strain>
    </source>
</reference>
<organism evidence="3 4">
    <name type="scientific">Colletotrichum tofieldiae</name>
    <dbReference type="NCBI Taxonomy" id="708197"/>
    <lineage>
        <taxon>Eukaryota</taxon>
        <taxon>Fungi</taxon>
        <taxon>Dikarya</taxon>
        <taxon>Ascomycota</taxon>
        <taxon>Pezizomycotina</taxon>
        <taxon>Sordariomycetes</taxon>
        <taxon>Hypocreomycetidae</taxon>
        <taxon>Glomerellales</taxon>
        <taxon>Glomerellaceae</taxon>
        <taxon>Colletotrichum</taxon>
        <taxon>Colletotrichum spaethianum species complex</taxon>
    </lineage>
</organism>
<evidence type="ECO:0000256" key="1">
    <source>
        <dbReference type="ARBA" id="ARBA00023002"/>
    </source>
</evidence>
<dbReference type="AlphaFoldDB" id="A0A166RJM9"/>
<dbReference type="InterPro" id="IPR050791">
    <property type="entry name" value="Aldo-Keto_reductase"/>
</dbReference>
<evidence type="ECO:0000313" key="4">
    <source>
        <dbReference type="Proteomes" id="UP000076552"/>
    </source>
</evidence>
<evidence type="ECO:0000259" key="2">
    <source>
        <dbReference type="Pfam" id="PF00248"/>
    </source>
</evidence>
<dbReference type="PANTHER" id="PTHR43625">
    <property type="entry name" value="AFLATOXIN B1 ALDEHYDE REDUCTASE"/>
    <property type="match status" value="1"/>
</dbReference>
<dbReference type="Proteomes" id="UP000076552">
    <property type="component" value="Unassembled WGS sequence"/>
</dbReference>
<keyword evidence="4" id="KW-1185">Reference proteome</keyword>
<accession>A0A166RJM9</accession>
<dbReference type="Pfam" id="PF00248">
    <property type="entry name" value="Aldo_ket_red"/>
    <property type="match status" value="1"/>
</dbReference>
<dbReference type="PANTHER" id="PTHR43625:SF40">
    <property type="entry name" value="ALDO-KETO REDUCTASE YAKC [NADP(+)]"/>
    <property type="match status" value="1"/>
</dbReference>
<dbReference type="GO" id="GO:0005737">
    <property type="term" value="C:cytoplasm"/>
    <property type="evidence" value="ECO:0007669"/>
    <property type="project" value="TreeGrafter"/>
</dbReference>
<dbReference type="Gene3D" id="3.20.20.100">
    <property type="entry name" value="NADP-dependent oxidoreductase domain"/>
    <property type="match status" value="1"/>
</dbReference>
<protein>
    <submittedName>
        <fullName evidence="3">Aldo/keto reductase</fullName>
    </submittedName>
</protein>
<keyword evidence="1" id="KW-0560">Oxidoreductase</keyword>
<gene>
    <name evidence="3" type="ORF">CT0861_06177</name>
</gene>
<dbReference type="InterPro" id="IPR023210">
    <property type="entry name" value="NADP_OxRdtase_dom"/>
</dbReference>
<dbReference type="GO" id="GO:0016491">
    <property type="term" value="F:oxidoreductase activity"/>
    <property type="evidence" value="ECO:0007669"/>
    <property type="project" value="UniProtKB-KW"/>
</dbReference>
<dbReference type="STRING" id="708197.A0A166RJM9"/>
<dbReference type="EMBL" id="LFIV01000109">
    <property type="protein sequence ID" value="KZL69349.1"/>
    <property type="molecule type" value="Genomic_DNA"/>
</dbReference>
<sequence>MDNTGHNRGYADFGTVCEGVSSRGRLASNNLNTCRELSVTAFGYSPLGRSVMTGQYKFAGDFWRQLSRFQGQLTLAWLMARGEDVIPIHGTTKIKYLEENIGALKVKLSAEEERETSALVNEVDLQGDRGTLFGAFADSPAL</sequence>
<dbReference type="SUPFAM" id="SSF51430">
    <property type="entry name" value="NAD(P)-linked oxidoreductase"/>
    <property type="match status" value="1"/>
</dbReference>
<comment type="caution">
    <text evidence="3">The sequence shown here is derived from an EMBL/GenBank/DDBJ whole genome shotgun (WGS) entry which is preliminary data.</text>
</comment>